<feature type="transmembrane region" description="Helical" evidence="9">
    <location>
        <begin position="78"/>
        <end position="98"/>
    </location>
</feature>
<dbReference type="PRINTS" id="PR00175">
    <property type="entry name" value="NAALASMPORT"/>
</dbReference>
<comment type="subcellular location">
    <subcellularLocation>
        <location evidence="9">Cell inner membrane</location>
        <topology evidence="9">Multi-pass membrane protein</topology>
    </subcellularLocation>
    <subcellularLocation>
        <location evidence="1">Cell membrane</location>
        <topology evidence="1">Multi-pass membrane protein</topology>
    </subcellularLocation>
</comment>
<comment type="caution">
    <text evidence="10">The sequence shown here is derived from an EMBL/GenBank/DDBJ whole genome shotgun (WGS) entry which is preliminary data.</text>
</comment>
<keyword evidence="6 9" id="KW-0769">Symport</keyword>
<evidence type="ECO:0000256" key="1">
    <source>
        <dbReference type="ARBA" id="ARBA00004651"/>
    </source>
</evidence>
<evidence type="ECO:0000256" key="9">
    <source>
        <dbReference type="RuleBase" id="RU363064"/>
    </source>
</evidence>
<keyword evidence="5 9" id="KW-0812">Transmembrane</keyword>
<evidence type="ECO:0000313" key="10">
    <source>
        <dbReference type="EMBL" id="ODC05177.1"/>
    </source>
</evidence>
<keyword evidence="3 9" id="KW-0813">Transport</keyword>
<evidence type="ECO:0000256" key="2">
    <source>
        <dbReference type="ARBA" id="ARBA00009261"/>
    </source>
</evidence>
<dbReference type="FunFam" id="1.20.1740.10:FF:000004">
    <property type="entry name" value="Sodium:alanine symporter family protein"/>
    <property type="match status" value="1"/>
</dbReference>
<dbReference type="Pfam" id="PF01235">
    <property type="entry name" value="Na_Ala_symp"/>
    <property type="match status" value="1"/>
</dbReference>
<organism evidence="10 11">
    <name type="scientific">Terasakiispira papahanaumokuakeensis</name>
    <dbReference type="NCBI Taxonomy" id="197479"/>
    <lineage>
        <taxon>Bacteria</taxon>
        <taxon>Pseudomonadati</taxon>
        <taxon>Pseudomonadota</taxon>
        <taxon>Gammaproteobacteria</taxon>
        <taxon>Oceanospirillales</taxon>
        <taxon>Terasakiispira</taxon>
    </lineage>
</organism>
<comment type="similarity">
    <text evidence="2 9">Belongs to the alanine or glycine:cation symporter (AGCS) (TC 2.A.25) family.</text>
</comment>
<name>A0A1E2VDW9_9GAMM</name>
<proteinExistence type="inferred from homology"/>
<sequence>MALNAFLDQANGLLWSGLAFLLVGVGLYFTVATRAMQLRFFGHMFKVMGASRQGANGGISSFQAFSTSLAARVGTGNLAGVAVAITAGGPGAVFWMWVTAMVGMSTAFIESTLAQVFKVSHHDQTSRGGPAYYIERGLGQRWLGIVFALCLIVAFGFAFNSVQSNSIARAMEGAFGWSPGWIGLLLVALSAPVFFGGMKRIARLAEMIVPVMALLYLALAVIIVLSNLDQLGHVMGLIFGDAFAFDKVAAGGVGWLTSQALVNGVQRGLFSNEAGMGSAPNAAATATTAHPAAQGLVQMMGVFVDTLVICTCTAAIILMAGTPEASEGISGIQLTQDALIFHVGDWGGDFIAVAIFLFCYTSLIANYSYGESNLEYIAGQRNARPVIFLYRLLVLGMIMIGAIAQLKTIWSFANLSMGSMALINLIAIMLLSPIAIRVLKDYETQRLTQDLPRFKSADHPQLAPKLDHEVWPEGEER</sequence>
<dbReference type="Proteomes" id="UP000094291">
    <property type="component" value="Unassembled WGS sequence"/>
</dbReference>
<dbReference type="AlphaFoldDB" id="A0A1E2VDW9"/>
<evidence type="ECO:0000256" key="5">
    <source>
        <dbReference type="ARBA" id="ARBA00022692"/>
    </source>
</evidence>
<dbReference type="Gene3D" id="1.20.1740.10">
    <property type="entry name" value="Amino acid/polyamine transporter I"/>
    <property type="match status" value="1"/>
</dbReference>
<evidence type="ECO:0000256" key="7">
    <source>
        <dbReference type="ARBA" id="ARBA00022989"/>
    </source>
</evidence>
<feature type="transmembrane region" description="Helical" evidence="9">
    <location>
        <begin position="142"/>
        <end position="162"/>
    </location>
</feature>
<feature type="transmembrane region" description="Helical" evidence="9">
    <location>
        <begin position="302"/>
        <end position="321"/>
    </location>
</feature>
<keyword evidence="7 9" id="KW-1133">Transmembrane helix</keyword>
<feature type="transmembrane region" description="Helical" evidence="9">
    <location>
        <begin position="12"/>
        <end position="31"/>
    </location>
</feature>
<keyword evidence="4" id="KW-1003">Cell membrane</keyword>
<dbReference type="GO" id="GO:0005283">
    <property type="term" value="F:amino acid:sodium symporter activity"/>
    <property type="evidence" value="ECO:0007669"/>
    <property type="project" value="InterPro"/>
</dbReference>
<dbReference type="InterPro" id="IPR001463">
    <property type="entry name" value="Na/Ala_symport"/>
</dbReference>
<reference evidence="10 11" key="1">
    <citation type="submission" date="2016-08" db="EMBL/GenBank/DDBJ databases">
        <authorList>
            <person name="Seilhamer J.J."/>
        </authorList>
    </citation>
    <scope>NUCLEOTIDE SEQUENCE [LARGE SCALE GENOMIC DNA]</scope>
    <source>
        <strain evidence="10 11">PH27A</strain>
    </source>
</reference>
<dbReference type="PANTHER" id="PTHR30330:SF1">
    <property type="entry name" value="AMINO-ACID CARRIER PROTEIN ALST"/>
    <property type="match status" value="1"/>
</dbReference>
<dbReference type="PANTHER" id="PTHR30330">
    <property type="entry name" value="AGSS FAMILY TRANSPORTER, SODIUM-ALANINE"/>
    <property type="match status" value="1"/>
</dbReference>
<dbReference type="GO" id="GO:0005886">
    <property type="term" value="C:plasma membrane"/>
    <property type="evidence" value="ECO:0007669"/>
    <property type="project" value="UniProtKB-SubCell"/>
</dbReference>
<keyword evidence="8 9" id="KW-0472">Membrane</keyword>
<dbReference type="EMBL" id="MDTQ01000001">
    <property type="protein sequence ID" value="ODC05177.1"/>
    <property type="molecule type" value="Genomic_DNA"/>
</dbReference>
<evidence type="ECO:0000256" key="4">
    <source>
        <dbReference type="ARBA" id="ARBA00022475"/>
    </source>
</evidence>
<keyword evidence="11" id="KW-1185">Reference proteome</keyword>
<feature type="transmembrane region" description="Helical" evidence="9">
    <location>
        <begin position="350"/>
        <end position="367"/>
    </location>
</feature>
<dbReference type="STRING" id="197479.BFW38_04380"/>
<protein>
    <submittedName>
        <fullName evidence="10">Sodium:alanine symporter</fullName>
    </submittedName>
</protein>
<feature type="transmembrane region" description="Helical" evidence="9">
    <location>
        <begin position="174"/>
        <end position="195"/>
    </location>
</feature>
<feature type="transmembrane region" description="Helical" evidence="9">
    <location>
        <begin position="412"/>
        <end position="436"/>
    </location>
</feature>
<gene>
    <name evidence="10" type="ORF">BFW38_04380</name>
</gene>
<feature type="transmembrane region" description="Helical" evidence="9">
    <location>
        <begin position="388"/>
        <end position="406"/>
    </location>
</feature>
<dbReference type="PROSITE" id="PS00873">
    <property type="entry name" value="NA_ALANINE_SYMP"/>
    <property type="match status" value="1"/>
</dbReference>
<dbReference type="NCBIfam" id="TIGR00835">
    <property type="entry name" value="agcS"/>
    <property type="match status" value="1"/>
</dbReference>
<evidence type="ECO:0000256" key="6">
    <source>
        <dbReference type="ARBA" id="ARBA00022847"/>
    </source>
</evidence>
<feature type="transmembrane region" description="Helical" evidence="9">
    <location>
        <begin position="207"/>
        <end position="228"/>
    </location>
</feature>
<accession>A0A1E2VDW9</accession>
<evidence type="ECO:0000256" key="8">
    <source>
        <dbReference type="ARBA" id="ARBA00023136"/>
    </source>
</evidence>
<keyword evidence="9" id="KW-0997">Cell inner membrane</keyword>
<evidence type="ECO:0000313" key="11">
    <source>
        <dbReference type="Proteomes" id="UP000094291"/>
    </source>
</evidence>
<evidence type="ECO:0000256" key="3">
    <source>
        <dbReference type="ARBA" id="ARBA00022448"/>
    </source>
</evidence>
<dbReference type="OrthoDB" id="9806926at2"/>